<evidence type="ECO:0000256" key="6">
    <source>
        <dbReference type="ARBA" id="ARBA00023136"/>
    </source>
</evidence>
<feature type="compositionally biased region" description="Polar residues" evidence="9">
    <location>
        <begin position="246"/>
        <end position="258"/>
    </location>
</feature>
<keyword evidence="8" id="KW-0449">Lipoprotein</keyword>
<comment type="subcellular location">
    <subcellularLocation>
        <location evidence="2">Cell membrane</location>
        <topology evidence="2">Lipid-anchor</topology>
        <topology evidence="2">GPI-anchor</topology>
    </subcellularLocation>
</comment>
<feature type="chain" id="PRO_5012633639" evidence="10">
    <location>
        <begin position="28"/>
        <end position="258"/>
    </location>
</feature>
<dbReference type="GO" id="GO:0098552">
    <property type="term" value="C:side of membrane"/>
    <property type="evidence" value="ECO:0007669"/>
    <property type="project" value="UniProtKB-KW"/>
</dbReference>
<keyword evidence="7" id="KW-0325">Glycoprotein</keyword>
<organism evidence="12">
    <name type="scientific">Trypanosoma brucei</name>
    <dbReference type="NCBI Taxonomy" id="5691"/>
    <lineage>
        <taxon>Eukaryota</taxon>
        <taxon>Discoba</taxon>
        <taxon>Euglenozoa</taxon>
        <taxon>Kinetoplastea</taxon>
        <taxon>Metakinetoplastina</taxon>
        <taxon>Trypanosomatida</taxon>
        <taxon>Trypanosomatidae</taxon>
        <taxon>Trypanosoma</taxon>
    </lineage>
</organism>
<evidence type="ECO:0000256" key="5">
    <source>
        <dbReference type="ARBA" id="ARBA00022729"/>
    </source>
</evidence>
<evidence type="ECO:0000256" key="3">
    <source>
        <dbReference type="ARBA" id="ARBA00022475"/>
    </source>
</evidence>
<dbReference type="EMBL" id="KX699829">
    <property type="protein sequence ID" value="APD73785.1"/>
    <property type="molecule type" value="Genomic_DNA"/>
</dbReference>
<feature type="compositionally biased region" description="Basic residues" evidence="9">
    <location>
        <begin position="219"/>
        <end position="231"/>
    </location>
</feature>
<evidence type="ECO:0000256" key="2">
    <source>
        <dbReference type="ARBA" id="ARBA00004609"/>
    </source>
</evidence>
<feature type="region of interest" description="Disordered" evidence="9">
    <location>
        <begin position="219"/>
        <end position="258"/>
    </location>
</feature>
<dbReference type="InterPro" id="IPR025932">
    <property type="entry name" value="Trypano_VSG_B_N_dom"/>
</dbReference>
<evidence type="ECO:0000256" key="10">
    <source>
        <dbReference type="SAM" id="SignalP"/>
    </source>
</evidence>
<dbReference type="AlphaFoldDB" id="A0A1J0R7D2"/>
<feature type="signal peptide" evidence="10">
    <location>
        <begin position="1"/>
        <end position="27"/>
    </location>
</feature>
<keyword evidence="4" id="KW-0336">GPI-anchor</keyword>
<keyword evidence="5 10" id="KW-0732">Signal</keyword>
<evidence type="ECO:0000256" key="1">
    <source>
        <dbReference type="ARBA" id="ARBA00002523"/>
    </source>
</evidence>
<reference evidence="12" key="1">
    <citation type="submission" date="2016-08" db="EMBL/GenBank/DDBJ databases">
        <title>VSG repertoire of Trypanosoma brucei EATRO 1125.</title>
        <authorList>
            <person name="Cross G.A."/>
        </authorList>
    </citation>
    <scope>NUCLEOTIDE SEQUENCE</scope>
    <source>
        <strain evidence="12">EATRO 1125</strain>
    </source>
</reference>
<keyword evidence="6" id="KW-0472">Membrane</keyword>
<name>A0A1J0R7D2_9TRYP</name>
<evidence type="ECO:0000256" key="8">
    <source>
        <dbReference type="ARBA" id="ARBA00023288"/>
    </source>
</evidence>
<protein>
    <submittedName>
        <fullName evidence="12">Variant surface glycoprotein 1125.1608</fullName>
    </submittedName>
</protein>
<evidence type="ECO:0000313" key="12">
    <source>
        <dbReference type="EMBL" id="APD73785.1"/>
    </source>
</evidence>
<accession>A0A1J0R7D2</accession>
<evidence type="ECO:0000259" key="11">
    <source>
        <dbReference type="Pfam" id="PF13206"/>
    </source>
</evidence>
<dbReference type="Pfam" id="PF13206">
    <property type="entry name" value="VSG_B"/>
    <property type="match status" value="1"/>
</dbReference>
<dbReference type="GO" id="GO:0005886">
    <property type="term" value="C:plasma membrane"/>
    <property type="evidence" value="ECO:0007669"/>
    <property type="project" value="UniProtKB-SubCell"/>
</dbReference>
<proteinExistence type="predicted"/>
<sequence>MRNDMKRLTAVVLLVLWSHGRLQKSNAAPNAQAAEFNALCSILELANRGLTIAGVTTPPSIQTYIKFLTALNLSLEPDEFFNQNFKRTGDPKGENEEWTEHKATWAELQENIKTGKKGSLDAIIGRVEGEHRREAARQVVNATIAKVASLKASLKATSSSRHKGSDATRALWRNEGDIAKTRHNICFIRGKRRKRLRWKRRRRKGGRDFASQRLRVLVRRRQHGRHKSVRRQRSERNGHSFGGNHCSINVHQHNQIRQ</sequence>
<keyword evidence="3" id="KW-1003">Cell membrane</keyword>
<evidence type="ECO:0000256" key="9">
    <source>
        <dbReference type="SAM" id="MobiDB-lite"/>
    </source>
</evidence>
<evidence type="ECO:0000256" key="7">
    <source>
        <dbReference type="ARBA" id="ARBA00023180"/>
    </source>
</evidence>
<feature type="domain" description="Trypanosome variant surface glycoprotein B-type N-terminal" evidence="11">
    <location>
        <begin position="22"/>
        <end position="165"/>
    </location>
</feature>
<evidence type="ECO:0000256" key="4">
    <source>
        <dbReference type="ARBA" id="ARBA00022622"/>
    </source>
</evidence>
<comment type="function">
    <text evidence="1">VSG forms a coat on the surface of the parasite. The trypanosome evades the immune response of the host by expressing a series of antigenically distinct VSGs from an estimated 1000 VSG genes.</text>
</comment>